<dbReference type="SUPFAM" id="SSF52266">
    <property type="entry name" value="SGNH hydrolase"/>
    <property type="match status" value="1"/>
</dbReference>
<gene>
    <name evidence="1" type="ORF">C7377_1454</name>
</gene>
<dbReference type="GO" id="GO:0016788">
    <property type="term" value="F:hydrolase activity, acting on ester bonds"/>
    <property type="evidence" value="ECO:0007669"/>
    <property type="project" value="UniProtKB-ARBA"/>
</dbReference>
<dbReference type="Gene3D" id="3.40.50.1110">
    <property type="entry name" value="SGNH hydrolase"/>
    <property type="match status" value="1"/>
</dbReference>
<dbReference type="InterPro" id="IPR036514">
    <property type="entry name" value="SGNH_hydro_sf"/>
</dbReference>
<dbReference type="AlphaFoldDB" id="A0A7L4UPZ4"/>
<proteinExistence type="predicted"/>
<evidence type="ECO:0000313" key="2">
    <source>
        <dbReference type="Proteomes" id="UP000251835"/>
    </source>
</evidence>
<protein>
    <submittedName>
        <fullName evidence="1">Lysophospholipase L1-like esterase</fullName>
    </submittedName>
</protein>
<reference evidence="1 2" key="1">
    <citation type="submission" date="2018-05" db="EMBL/GenBank/DDBJ databases">
        <title>Genomic Encyclopedia of Type Strains, Phase IV (KMG-IV): sequencing the most valuable type-strain genomes for metagenomic binning, comparative biology and taxonomic classification.</title>
        <authorList>
            <person name="Goeker M."/>
        </authorList>
    </citation>
    <scope>NUCLEOTIDE SEQUENCE [LARGE SCALE GENOMIC DNA]</scope>
    <source>
        <strain evidence="1 2">DSM 28579</strain>
    </source>
</reference>
<dbReference type="RefSeq" id="WP_116496681.1">
    <property type="nucleotide sequence ID" value="NZ_QENZ01000005.1"/>
</dbReference>
<sequence length="496" mass="56412">MKKAWLILFIAALIGVGLRYAFPKDALLPTEEKKHIDELLAETLKEVENVTVGDTTVVIVENKAVEQKKDEQKYKIQPEDKSLVKENTLVGFFEKLRELELHNKGQIRIAFYGDSMLDADMLVMQFRHYLQKRFGGKGVGYVPITSVSAAGRYSVKHSFSNTWNKQTFLKKRDTIFPYGINGESFFVGDTATIQEAYVSYKRGPAYKELSLVNPKLFYGKRKVYDSLELATPEVHVLTDENEMAVSLDGKRSVNIIDLPNYQKKIVITVNDQGTLPLYGVSFASSTGIIVDNLAVRGNSGLPLTRLHTSLMREFNQYLDYDLIILSYGTNVFSPTYTKGFRWYSRRMSRVVKHLKNCFNDANVVIMSMADRAFKDGEEMQTPAELPLFIREQKRIADSTQSAFFNLYAMMGGAGSMKEWADAEPPLANKDYTHFNSKGAEKAGRMLFDWMMNAYQRYKEENPLQNISEENLDLNNNKVSQASEVLPIIETHSKTAQ</sequence>
<dbReference type="OrthoDB" id="9810515at2"/>
<dbReference type="Proteomes" id="UP000251835">
    <property type="component" value="Unassembled WGS sequence"/>
</dbReference>
<evidence type="ECO:0000313" key="1">
    <source>
        <dbReference type="EMBL" id="PVX49820.1"/>
    </source>
</evidence>
<comment type="caution">
    <text evidence="1">The sequence shown here is derived from an EMBL/GenBank/DDBJ whole genome shotgun (WGS) entry which is preliminary data.</text>
</comment>
<dbReference type="Gene3D" id="2.60.120.1360">
    <property type="match status" value="1"/>
</dbReference>
<dbReference type="EMBL" id="QENZ01000005">
    <property type="protein sequence ID" value="PVX49820.1"/>
    <property type="molecule type" value="Genomic_DNA"/>
</dbReference>
<name>A0A7L4UPZ4_BALHA</name>
<keyword evidence="2" id="KW-1185">Reference proteome</keyword>
<organism evidence="1 2">
    <name type="scientific">Balneicella halophila</name>
    <dbReference type="NCBI Taxonomy" id="1537566"/>
    <lineage>
        <taxon>Bacteria</taxon>
        <taxon>Pseudomonadati</taxon>
        <taxon>Bacteroidota</taxon>
        <taxon>Bacteroidia</taxon>
        <taxon>Bacteroidales</taxon>
        <taxon>Balneicellaceae</taxon>
        <taxon>Balneicella</taxon>
    </lineage>
</organism>
<accession>A0A7L4UPZ4</accession>